<gene>
    <name evidence="1" type="ORF">E2C01_027509</name>
</gene>
<evidence type="ECO:0000313" key="1">
    <source>
        <dbReference type="EMBL" id="MPC34130.1"/>
    </source>
</evidence>
<dbReference type="Proteomes" id="UP000324222">
    <property type="component" value="Unassembled WGS sequence"/>
</dbReference>
<comment type="caution">
    <text evidence="1">The sequence shown here is derived from an EMBL/GenBank/DDBJ whole genome shotgun (WGS) entry which is preliminary data.</text>
</comment>
<keyword evidence="2" id="KW-1185">Reference proteome</keyword>
<proteinExistence type="predicted"/>
<dbReference type="EMBL" id="VSRR010002990">
    <property type="protein sequence ID" value="MPC34130.1"/>
    <property type="molecule type" value="Genomic_DNA"/>
</dbReference>
<sequence length="81" mass="9144">MQLGKEEGHKRESKHSATGTDALDVMFTSRIRHWLYSDSAGFDQGHKIMFENAQASSGGNYTRFQGLHMSKEKKTNASYCD</sequence>
<name>A0A5B7EI11_PORTR</name>
<accession>A0A5B7EI11</accession>
<evidence type="ECO:0000313" key="2">
    <source>
        <dbReference type="Proteomes" id="UP000324222"/>
    </source>
</evidence>
<organism evidence="1 2">
    <name type="scientific">Portunus trituberculatus</name>
    <name type="common">Swimming crab</name>
    <name type="synonym">Neptunus trituberculatus</name>
    <dbReference type="NCBI Taxonomy" id="210409"/>
    <lineage>
        <taxon>Eukaryota</taxon>
        <taxon>Metazoa</taxon>
        <taxon>Ecdysozoa</taxon>
        <taxon>Arthropoda</taxon>
        <taxon>Crustacea</taxon>
        <taxon>Multicrustacea</taxon>
        <taxon>Malacostraca</taxon>
        <taxon>Eumalacostraca</taxon>
        <taxon>Eucarida</taxon>
        <taxon>Decapoda</taxon>
        <taxon>Pleocyemata</taxon>
        <taxon>Brachyura</taxon>
        <taxon>Eubrachyura</taxon>
        <taxon>Portunoidea</taxon>
        <taxon>Portunidae</taxon>
        <taxon>Portuninae</taxon>
        <taxon>Portunus</taxon>
    </lineage>
</organism>
<reference evidence="1 2" key="1">
    <citation type="submission" date="2019-05" db="EMBL/GenBank/DDBJ databases">
        <title>Another draft genome of Portunus trituberculatus and its Hox gene families provides insights of decapod evolution.</title>
        <authorList>
            <person name="Jeong J.-H."/>
            <person name="Song I."/>
            <person name="Kim S."/>
            <person name="Choi T."/>
            <person name="Kim D."/>
            <person name="Ryu S."/>
            <person name="Kim W."/>
        </authorList>
    </citation>
    <scope>NUCLEOTIDE SEQUENCE [LARGE SCALE GENOMIC DNA]</scope>
    <source>
        <tissue evidence="1">Muscle</tissue>
    </source>
</reference>
<dbReference type="AlphaFoldDB" id="A0A5B7EI11"/>
<protein>
    <submittedName>
        <fullName evidence="1">Uncharacterized protein</fullName>
    </submittedName>
</protein>